<evidence type="ECO:0000313" key="7">
    <source>
        <dbReference type="Proteomes" id="UP000274429"/>
    </source>
</evidence>
<keyword evidence="3" id="KW-0809">Transit peptide</keyword>
<dbReference type="Pfam" id="PF00472">
    <property type="entry name" value="RF-1"/>
    <property type="match status" value="1"/>
</dbReference>
<dbReference type="Gene3D" id="3.30.160.20">
    <property type="match status" value="1"/>
</dbReference>
<evidence type="ECO:0000313" key="6">
    <source>
        <dbReference type="EMBL" id="VDM32814.1"/>
    </source>
</evidence>
<dbReference type="InterPro" id="IPR045853">
    <property type="entry name" value="Pep_chain_release_fac_I_sf"/>
</dbReference>
<dbReference type="AlphaFoldDB" id="A0A3P7FUG2"/>
<dbReference type="InterPro" id="IPR000352">
    <property type="entry name" value="Pep_chain_release_fac_I"/>
</dbReference>
<accession>A0A3P7FUG2</accession>
<dbReference type="PANTHER" id="PTHR46203:SF1">
    <property type="entry name" value="MITOCHONDRIAL TRANSLATION RELEASE FACTOR IN RESCUE"/>
    <property type="match status" value="1"/>
</dbReference>
<dbReference type="GO" id="GO:0003747">
    <property type="term" value="F:translation release factor activity"/>
    <property type="evidence" value="ECO:0007669"/>
    <property type="project" value="InterPro"/>
</dbReference>
<evidence type="ECO:0000256" key="4">
    <source>
        <dbReference type="ARBA" id="ARBA00023128"/>
    </source>
</evidence>
<dbReference type="InterPro" id="IPR052405">
    <property type="entry name" value="Mito_Transl_Release_Factor"/>
</dbReference>
<keyword evidence="7" id="KW-1185">Reference proteome</keyword>
<evidence type="ECO:0000256" key="3">
    <source>
        <dbReference type="ARBA" id="ARBA00022946"/>
    </source>
</evidence>
<protein>
    <recommendedName>
        <fullName evidence="5">Prokaryotic-type class I peptide chain release factors domain-containing protein</fullName>
    </recommendedName>
</protein>
<dbReference type="Proteomes" id="UP000274429">
    <property type="component" value="Unassembled WGS sequence"/>
</dbReference>
<dbReference type="OrthoDB" id="277888at2759"/>
<keyword evidence="4" id="KW-0496">Mitochondrion</keyword>
<comment type="similarity">
    <text evidence="2">Belongs to the prokaryotic/mitochondrial release factor family.</text>
</comment>
<evidence type="ECO:0000256" key="2">
    <source>
        <dbReference type="ARBA" id="ARBA00010835"/>
    </source>
</evidence>
<feature type="domain" description="Prokaryotic-type class I peptide chain release factors" evidence="5">
    <location>
        <begin position="33"/>
        <end position="133"/>
    </location>
</feature>
<sequence>MVQKLLSITRAQVHNAASLHAFTGRWNDKEALSIVLNESDLEETFICGWGPGGQAINKTANCVRLKHLPTGICIKCQASDLDLHANRIIARKRLEERLDEYFNGDSSAGAVRRKEAQKKENNRYSRAKRRLEMKAAFKAKCPEDRRSSD</sequence>
<dbReference type="GO" id="GO:0005739">
    <property type="term" value="C:mitochondrion"/>
    <property type="evidence" value="ECO:0007669"/>
    <property type="project" value="UniProtKB-SubCell"/>
</dbReference>
<evidence type="ECO:0000256" key="1">
    <source>
        <dbReference type="ARBA" id="ARBA00004173"/>
    </source>
</evidence>
<name>A0A3P7FUG2_HYDTA</name>
<dbReference type="EMBL" id="UYWX01020478">
    <property type="protein sequence ID" value="VDM32814.1"/>
    <property type="molecule type" value="Genomic_DNA"/>
</dbReference>
<dbReference type="SUPFAM" id="SSF75620">
    <property type="entry name" value="Release factor"/>
    <property type="match status" value="1"/>
</dbReference>
<organism evidence="6 7">
    <name type="scientific">Hydatigena taeniaeformis</name>
    <name type="common">Feline tapeworm</name>
    <name type="synonym">Taenia taeniaeformis</name>
    <dbReference type="NCBI Taxonomy" id="6205"/>
    <lineage>
        <taxon>Eukaryota</taxon>
        <taxon>Metazoa</taxon>
        <taxon>Spiralia</taxon>
        <taxon>Lophotrochozoa</taxon>
        <taxon>Platyhelminthes</taxon>
        <taxon>Cestoda</taxon>
        <taxon>Eucestoda</taxon>
        <taxon>Cyclophyllidea</taxon>
        <taxon>Taeniidae</taxon>
        <taxon>Hydatigera</taxon>
    </lineage>
</organism>
<dbReference type="PANTHER" id="PTHR46203">
    <property type="entry name" value="PROBABLE PEPTIDE CHAIN RELEASE FACTOR C12ORF65"/>
    <property type="match status" value="1"/>
</dbReference>
<evidence type="ECO:0000259" key="5">
    <source>
        <dbReference type="Pfam" id="PF00472"/>
    </source>
</evidence>
<comment type="subcellular location">
    <subcellularLocation>
        <location evidence="1">Mitochondrion</location>
    </subcellularLocation>
</comment>
<reference evidence="6 7" key="1">
    <citation type="submission" date="2018-11" db="EMBL/GenBank/DDBJ databases">
        <authorList>
            <consortium name="Pathogen Informatics"/>
        </authorList>
    </citation>
    <scope>NUCLEOTIDE SEQUENCE [LARGE SCALE GENOMIC DNA]</scope>
</reference>
<proteinExistence type="inferred from homology"/>
<gene>
    <name evidence="6" type="ORF">TTAC_LOCUS8289</name>
</gene>